<dbReference type="Pfam" id="PF08387">
    <property type="entry name" value="FBD"/>
    <property type="match status" value="1"/>
</dbReference>
<dbReference type="CDD" id="cd22160">
    <property type="entry name" value="F-box_AtFBL13-like"/>
    <property type="match status" value="1"/>
</dbReference>
<dbReference type="InterPro" id="IPR006566">
    <property type="entry name" value="FBD"/>
</dbReference>
<keyword evidence="3" id="KW-1185">Reference proteome</keyword>
<dbReference type="Proteomes" id="UP001188597">
    <property type="component" value="Unassembled WGS sequence"/>
</dbReference>
<evidence type="ECO:0000259" key="1">
    <source>
        <dbReference type="SMART" id="SM00579"/>
    </source>
</evidence>
<dbReference type="SMART" id="SM00579">
    <property type="entry name" value="FBD"/>
    <property type="match status" value="1"/>
</dbReference>
<sequence>MQSPRSQHWDAALRVLRYLKAALGQGLFLPADSPLQIYAFCDSDSASCPLTRRSVTGYFVSLGNSPISWRTKKQPTVSQSSTEAEYRSMAVSTCELTWLKSFLLSLGVRHDRPMRLFCNNQAALHIASNPVFHERTKHIEIDCHYVREQLLAGNISTAHVNEEGFTTLYSPTMDSSLSLPFSEDPKPAQKPNISRDRISSLPDAILCHTLSLLPAIYAVRTSVLSTRWRHLWALLPNLPCVMPRLNCNCSHNCSCISQVNHSIQFINRMLTLRSGMPIRNFCLRCSQNCDYDRVCDLLRTVMTFNVQELDLCFPGAQARVKLPWDLFRICETLVELKLSGNFDLNVPDENLAHADNFPTFPNLIRLTLGVPKRGGWKLLPSLLESTPNLEVLVFEDGLLPLNWGGNGHFELDWSELRVPDCLIWMLKTIKINGLSGGLTEELKLIKYFLENAKVLETMTIRCAYGERTAESARLSPSSCSLSRYVDGEENLSSPVGCRFPSFSALYMYLKASVRPVTSPILRSAASSKTTTVEQK</sequence>
<dbReference type="PANTHER" id="PTHR11439:SF470">
    <property type="entry name" value="CYSTEINE-RICH RLK (RECEPTOR-LIKE PROTEIN KINASE) 8"/>
    <property type="match status" value="1"/>
</dbReference>
<organism evidence="2 3">
    <name type="scientific">Escallonia herrerae</name>
    <dbReference type="NCBI Taxonomy" id="1293975"/>
    <lineage>
        <taxon>Eukaryota</taxon>
        <taxon>Viridiplantae</taxon>
        <taxon>Streptophyta</taxon>
        <taxon>Embryophyta</taxon>
        <taxon>Tracheophyta</taxon>
        <taxon>Spermatophyta</taxon>
        <taxon>Magnoliopsida</taxon>
        <taxon>eudicotyledons</taxon>
        <taxon>Gunneridae</taxon>
        <taxon>Pentapetalae</taxon>
        <taxon>asterids</taxon>
        <taxon>campanulids</taxon>
        <taxon>Escalloniales</taxon>
        <taxon>Escalloniaceae</taxon>
        <taxon>Escallonia</taxon>
    </lineage>
</organism>
<comment type="caution">
    <text evidence="2">The sequence shown here is derived from an EMBL/GenBank/DDBJ whole genome shotgun (WGS) entry which is preliminary data.</text>
</comment>
<name>A0AA88UXP1_9ASTE</name>
<dbReference type="Gene3D" id="1.20.1280.50">
    <property type="match status" value="1"/>
</dbReference>
<proteinExistence type="predicted"/>
<protein>
    <recommendedName>
        <fullName evidence="1">FBD domain-containing protein</fullName>
    </recommendedName>
</protein>
<gene>
    <name evidence="2" type="ORF">RJ639_026060</name>
</gene>
<evidence type="ECO:0000313" key="3">
    <source>
        <dbReference type="Proteomes" id="UP001188597"/>
    </source>
</evidence>
<dbReference type="PANTHER" id="PTHR11439">
    <property type="entry name" value="GAG-POL-RELATED RETROTRANSPOSON"/>
    <property type="match status" value="1"/>
</dbReference>
<dbReference type="SUPFAM" id="SSF56672">
    <property type="entry name" value="DNA/RNA polymerases"/>
    <property type="match status" value="1"/>
</dbReference>
<reference evidence="2" key="1">
    <citation type="submission" date="2022-12" db="EMBL/GenBank/DDBJ databases">
        <title>Draft genome assemblies for two species of Escallonia (Escalloniales).</title>
        <authorList>
            <person name="Chanderbali A."/>
            <person name="Dervinis C."/>
            <person name="Anghel I."/>
            <person name="Soltis D."/>
            <person name="Soltis P."/>
            <person name="Zapata F."/>
        </authorList>
    </citation>
    <scope>NUCLEOTIDE SEQUENCE</scope>
    <source>
        <strain evidence="2">UCBG64.0493</strain>
        <tissue evidence="2">Leaf</tissue>
    </source>
</reference>
<dbReference type="InterPro" id="IPR036047">
    <property type="entry name" value="F-box-like_dom_sf"/>
</dbReference>
<dbReference type="Pfam" id="PF00646">
    <property type="entry name" value="F-box"/>
    <property type="match status" value="1"/>
</dbReference>
<dbReference type="InterPro" id="IPR043502">
    <property type="entry name" value="DNA/RNA_pol_sf"/>
</dbReference>
<dbReference type="InterPro" id="IPR053781">
    <property type="entry name" value="F-box_AtFBL13-like"/>
</dbReference>
<feature type="domain" description="FBD" evidence="1">
    <location>
        <begin position="420"/>
        <end position="484"/>
    </location>
</feature>
<dbReference type="CDD" id="cd09272">
    <property type="entry name" value="RNase_HI_RT_Ty1"/>
    <property type="match status" value="1"/>
</dbReference>
<dbReference type="AlphaFoldDB" id="A0AA88UXP1"/>
<dbReference type="EMBL" id="JAVXUP010004115">
    <property type="protein sequence ID" value="KAK2997579.1"/>
    <property type="molecule type" value="Genomic_DNA"/>
</dbReference>
<dbReference type="InterPro" id="IPR001810">
    <property type="entry name" value="F-box_dom"/>
</dbReference>
<accession>A0AA88UXP1</accession>
<dbReference type="SUPFAM" id="SSF81383">
    <property type="entry name" value="F-box domain"/>
    <property type="match status" value="1"/>
</dbReference>
<evidence type="ECO:0000313" key="2">
    <source>
        <dbReference type="EMBL" id="KAK2997579.1"/>
    </source>
</evidence>